<dbReference type="PANTHER" id="PTHR24198:SF194">
    <property type="entry name" value="INVERSIN-A"/>
    <property type="match status" value="1"/>
</dbReference>
<keyword evidence="2 3" id="KW-0040">ANK repeat</keyword>
<proteinExistence type="predicted"/>
<dbReference type="Pfam" id="PF13637">
    <property type="entry name" value="Ank_4"/>
    <property type="match status" value="1"/>
</dbReference>
<dbReference type="PRINTS" id="PR01415">
    <property type="entry name" value="ANKYRIN"/>
</dbReference>
<evidence type="ECO:0000256" key="1">
    <source>
        <dbReference type="ARBA" id="ARBA00022737"/>
    </source>
</evidence>
<comment type="caution">
    <text evidence="4">The sequence shown here is derived from an EMBL/GenBank/DDBJ whole genome shotgun (WGS) entry which is preliminary data.</text>
</comment>
<dbReference type="AlphaFoldDB" id="A0A9P6YWB6"/>
<dbReference type="Pfam" id="PF00023">
    <property type="entry name" value="Ank"/>
    <property type="match status" value="2"/>
</dbReference>
<dbReference type="Gene3D" id="1.25.40.20">
    <property type="entry name" value="Ankyrin repeat-containing domain"/>
    <property type="match status" value="2"/>
</dbReference>
<feature type="repeat" description="ANK" evidence="3">
    <location>
        <begin position="97"/>
        <end position="129"/>
    </location>
</feature>
<evidence type="ECO:0000256" key="3">
    <source>
        <dbReference type="PROSITE-ProRule" id="PRU00023"/>
    </source>
</evidence>
<reference evidence="4 5" key="1">
    <citation type="journal article" date="2020" name="Microb. Genom.">
        <title>Genetic diversity of clinical and environmental Mucorales isolates obtained from an investigation of mucormycosis cases among solid organ transplant recipients.</title>
        <authorList>
            <person name="Nguyen M.H."/>
            <person name="Kaul D."/>
            <person name="Muto C."/>
            <person name="Cheng S.J."/>
            <person name="Richter R.A."/>
            <person name="Bruno V.M."/>
            <person name="Liu G."/>
            <person name="Beyhan S."/>
            <person name="Sundermann A.J."/>
            <person name="Mounaud S."/>
            <person name="Pasculle A.W."/>
            <person name="Nierman W.C."/>
            <person name="Driscoll E."/>
            <person name="Cumbie R."/>
            <person name="Clancy C.J."/>
            <person name="Dupont C.L."/>
        </authorList>
    </citation>
    <scope>NUCLEOTIDE SEQUENCE [LARGE SCALE GENOMIC DNA]</scope>
    <source>
        <strain evidence="4 5">GL24</strain>
    </source>
</reference>
<dbReference type="SUPFAM" id="SSF48403">
    <property type="entry name" value="Ankyrin repeat"/>
    <property type="match status" value="1"/>
</dbReference>
<dbReference type="PROSITE" id="PS50088">
    <property type="entry name" value="ANK_REPEAT"/>
    <property type="match status" value="4"/>
</dbReference>
<evidence type="ECO:0000256" key="2">
    <source>
        <dbReference type="ARBA" id="ARBA00023043"/>
    </source>
</evidence>
<feature type="repeat" description="ANK" evidence="3">
    <location>
        <begin position="206"/>
        <end position="238"/>
    </location>
</feature>
<organism evidence="4 5">
    <name type="scientific">Rhizopus delemar</name>
    <dbReference type="NCBI Taxonomy" id="936053"/>
    <lineage>
        <taxon>Eukaryota</taxon>
        <taxon>Fungi</taxon>
        <taxon>Fungi incertae sedis</taxon>
        <taxon>Mucoromycota</taxon>
        <taxon>Mucoromycotina</taxon>
        <taxon>Mucoromycetes</taxon>
        <taxon>Mucorales</taxon>
        <taxon>Mucorineae</taxon>
        <taxon>Rhizopodaceae</taxon>
        <taxon>Rhizopus</taxon>
    </lineage>
</organism>
<dbReference type="SMART" id="SM00248">
    <property type="entry name" value="ANK"/>
    <property type="match status" value="7"/>
</dbReference>
<dbReference type="InterPro" id="IPR036770">
    <property type="entry name" value="Ankyrin_rpt-contain_sf"/>
</dbReference>
<dbReference type="Pfam" id="PF12796">
    <property type="entry name" value="Ank_2"/>
    <property type="match status" value="1"/>
</dbReference>
<gene>
    <name evidence="4" type="ORF">G6F50_009697</name>
</gene>
<dbReference type="Proteomes" id="UP000740926">
    <property type="component" value="Unassembled WGS sequence"/>
</dbReference>
<name>A0A9P6YWB6_9FUNG</name>
<protein>
    <recommendedName>
        <fullName evidence="6">Ankyrin</fullName>
    </recommendedName>
</protein>
<dbReference type="EMBL" id="JAANIU010001958">
    <property type="protein sequence ID" value="KAG1565839.1"/>
    <property type="molecule type" value="Genomic_DNA"/>
</dbReference>
<keyword evidence="5" id="KW-1185">Reference proteome</keyword>
<dbReference type="PANTHER" id="PTHR24198">
    <property type="entry name" value="ANKYRIN REPEAT AND PROTEIN KINASE DOMAIN-CONTAINING PROTEIN"/>
    <property type="match status" value="1"/>
</dbReference>
<dbReference type="PROSITE" id="PS50297">
    <property type="entry name" value="ANK_REP_REGION"/>
    <property type="match status" value="4"/>
</dbReference>
<evidence type="ECO:0000313" key="4">
    <source>
        <dbReference type="EMBL" id="KAG1565839.1"/>
    </source>
</evidence>
<feature type="repeat" description="ANK" evidence="3">
    <location>
        <begin position="32"/>
        <end position="64"/>
    </location>
</feature>
<evidence type="ECO:0000313" key="5">
    <source>
        <dbReference type="Proteomes" id="UP000740926"/>
    </source>
</evidence>
<sequence>MQKLIKSLENVQQVETILKQEKNFEINKQDDHGDSLIHFASRTHSLATMKLLIEYGADPEAVNEHGRRAIHEAIDSIECVDYLVNTCKVDVNAMKRGDWTPLMIAAMKGYLDIVMILVNAGALLNRTTKDGRSALYLAIQEGHVELAKYLTNQHPQAITQPTKSGRLPIQAAAALLDNTTAYEITTYLLCHASVPISSLLSHRDNSGRDLLLDAAVSQNLELLKYLLDHGADPNDKDSLGRTMIHHAAMMDHLKVLRLLESTDGIQWDAPDAWDSWTALMHCSRQGHINTVKYLIEEIKVNVHHKDKQGRTAKDIDNDVLHL</sequence>
<dbReference type="InterPro" id="IPR002110">
    <property type="entry name" value="Ankyrin_rpt"/>
</dbReference>
<feature type="repeat" description="ANK" evidence="3">
    <location>
        <begin position="130"/>
        <end position="150"/>
    </location>
</feature>
<keyword evidence="1" id="KW-0677">Repeat</keyword>
<accession>A0A9P6YWB6</accession>
<evidence type="ECO:0008006" key="6">
    <source>
        <dbReference type="Google" id="ProtNLM"/>
    </source>
</evidence>